<proteinExistence type="predicted"/>
<protein>
    <submittedName>
        <fullName evidence="1">Uncharacterized protein</fullName>
    </submittedName>
</protein>
<dbReference type="AlphaFoldDB" id="A0A1I0K525"/>
<evidence type="ECO:0000313" key="1">
    <source>
        <dbReference type="EMBL" id="SEU18072.1"/>
    </source>
</evidence>
<dbReference type="PROSITE" id="PS51257">
    <property type="entry name" value="PROKAR_LIPOPROTEIN"/>
    <property type="match status" value="1"/>
</dbReference>
<reference evidence="2" key="1">
    <citation type="submission" date="2016-10" db="EMBL/GenBank/DDBJ databases">
        <authorList>
            <person name="Varghese N."/>
            <person name="Submissions S."/>
        </authorList>
    </citation>
    <scope>NUCLEOTIDE SEQUENCE [LARGE SCALE GENOMIC DNA]</scope>
    <source>
        <strain evidence="2">DSM 16858</strain>
    </source>
</reference>
<accession>A0A1I0K525</accession>
<gene>
    <name evidence="1" type="ORF">SAMN05443639_10934</name>
</gene>
<organism evidence="1 2">
    <name type="scientific">Stigmatella erecta</name>
    <dbReference type="NCBI Taxonomy" id="83460"/>
    <lineage>
        <taxon>Bacteria</taxon>
        <taxon>Pseudomonadati</taxon>
        <taxon>Myxococcota</taxon>
        <taxon>Myxococcia</taxon>
        <taxon>Myxococcales</taxon>
        <taxon>Cystobacterineae</taxon>
        <taxon>Archangiaceae</taxon>
        <taxon>Stigmatella</taxon>
    </lineage>
</organism>
<keyword evidence="2" id="KW-1185">Reference proteome</keyword>
<sequence length="54" mass="5607">MFIDGRLRPSALLLVMGIVGTGCLQDEALTEAGEGRQAEAQKVLACDPGTTTTT</sequence>
<dbReference type="EMBL" id="FOIJ01000009">
    <property type="protein sequence ID" value="SEU18072.1"/>
    <property type="molecule type" value="Genomic_DNA"/>
</dbReference>
<dbReference type="RefSeq" id="WP_177233696.1">
    <property type="nucleotide sequence ID" value="NZ_FOIJ01000009.1"/>
</dbReference>
<evidence type="ECO:0000313" key="2">
    <source>
        <dbReference type="Proteomes" id="UP000199181"/>
    </source>
</evidence>
<dbReference type="Proteomes" id="UP000199181">
    <property type="component" value="Unassembled WGS sequence"/>
</dbReference>
<name>A0A1I0K525_9BACT</name>